<sequence length="90" mass="10012">KQVTVTPSYPASSTSSIKYGGVNKIETVTVSELNTYVVNSKPQFLLRYVRSLLFLKLNGHELLLCLNIDGVKEDTEWMSKVSLKKGKGYG</sequence>
<feature type="non-terminal residue" evidence="1">
    <location>
        <position position="90"/>
    </location>
</feature>
<evidence type="ECO:0000313" key="1">
    <source>
        <dbReference type="EMBL" id="CAF2315396.1"/>
    </source>
</evidence>
<dbReference type="EMBL" id="HG994364">
    <property type="protein sequence ID" value="CAF2315396.1"/>
    <property type="molecule type" value="Genomic_DNA"/>
</dbReference>
<accession>A0A817BET4</accession>
<protein>
    <submittedName>
        <fullName evidence="1">(rape) hypothetical protein</fullName>
    </submittedName>
</protein>
<gene>
    <name evidence="1" type="ORF">DARMORV10_A10P05520.1</name>
</gene>
<name>A0A817BET4_BRANA</name>
<dbReference type="Proteomes" id="UP001295469">
    <property type="component" value="Chromosome A10"/>
</dbReference>
<reference evidence="1" key="1">
    <citation type="submission" date="2021-01" db="EMBL/GenBank/DDBJ databases">
        <authorList>
            <consortium name="Genoscope - CEA"/>
            <person name="William W."/>
        </authorList>
    </citation>
    <scope>NUCLEOTIDE SEQUENCE</scope>
</reference>
<proteinExistence type="predicted"/>
<dbReference type="AlphaFoldDB" id="A0A817BET4"/>
<organism evidence="1">
    <name type="scientific">Brassica napus</name>
    <name type="common">Rape</name>
    <dbReference type="NCBI Taxonomy" id="3708"/>
    <lineage>
        <taxon>Eukaryota</taxon>
        <taxon>Viridiplantae</taxon>
        <taxon>Streptophyta</taxon>
        <taxon>Embryophyta</taxon>
        <taxon>Tracheophyta</taxon>
        <taxon>Spermatophyta</taxon>
        <taxon>Magnoliopsida</taxon>
        <taxon>eudicotyledons</taxon>
        <taxon>Gunneridae</taxon>
        <taxon>Pentapetalae</taxon>
        <taxon>rosids</taxon>
        <taxon>malvids</taxon>
        <taxon>Brassicales</taxon>
        <taxon>Brassicaceae</taxon>
        <taxon>Brassiceae</taxon>
        <taxon>Brassica</taxon>
    </lineage>
</organism>